<dbReference type="InterPro" id="IPR036116">
    <property type="entry name" value="FN3_sf"/>
</dbReference>
<name>A0A8C7HMR5_ONCKI</name>
<evidence type="ECO:0000313" key="3">
    <source>
        <dbReference type="Proteomes" id="UP000694557"/>
    </source>
</evidence>
<dbReference type="GeneTree" id="ENSGT00940000157064"/>
<accession>A0A8C7HMR5</accession>
<feature type="domain" description="Fibronectin type-III" evidence="1">
    <location>
        <begin position="248"/>
        <end position="334"/>
    </location>
</feature>
<dbReference type="SMART" id="SM00060">
    <property type="entry name" value="FN3"/>
    <property type="match status" value="9"/>
</dbReference>
<sequence length="1040" mass="109304">MGTVSWTAVARADMYLATATGDDGHTHTCSSNSTDCSFTDLHCAETYAVTVVTMDRGCYSDPSPDVELRTGACPPTNVTTSLQCDGNMGTVSWTAVARADMYLATATGDDGHTHTCSSNSTDCSFTDLHCAETYAVTVVSMDRGCYSDPSPDVELRTGACPPTNVTTSLQCDGNMSTVSWTAVARADMYLATATGDDGHTHTCSSNSTDCSFTDLHCAETYAVTVVTMDRGCYSDPSPDVELRTGACPPTNVTTSLQCDGNMGTVSWTAVARADMYLATATGDDGHTHTCSSNSTDCSFTDLHCAETYAVTVVTMDRGCYSDPSPDVELRTGACPPTNVTTSLQCDGNMGTVSWTAVARADMYLATATGDDGHTHTCSSNSTDCSFPDLHCAETYAVTVVTMDRACYSDPSPDVELRTGACPPTNVTTSLQCDGNMGTVSWTAVARADMYLATATGDDGHTHTCSSNSTDCSFTDLHCAETYAVTVVTMDRACYSDPSPDVELRTGACPPTNVTTSLQCDGNMGTVSWTAVARADMYLATATGDDGHTHTCSSNSTDCSFTDLHCAETYAVTVVTMDRGCYSDPSPDVELRTGACPPTNVTTSLQCDGNMGTVSWTAVARADMYLATATGDDGHTHTCSSNSTDCSFTDLHCAETYAVTVVTMDRGCYSDPSPDVELRTGACPPTNVTTSLQCDGNMGTVSWTAVAGENMYLATATGDDGHTHTCSSNSTDCSFTDLHCAETYAVTVVTMDRGCHSDPSPDVELRTALCPPIDLEGMVSCSTNILSLTWDASPVYGANYILHSQKIGGANTTTSYPTSNTSLFITGLQCGERYEFQVVTSDGTCNSSLSRPLEMDTAPCQPTHLAAHVDCGTNRGNISWFESVGASYYVAEVTGGHGHVASCTSNDTSCAVKLHCGRTYSATLVASTDSCNSTLHATIEFDSAPCLPGNVLAELDCISNMLAVQWQPTTGDADDTYTALAIGSDGYQASCNSTSNSCSIPNLQCGQTYEVAVTSSSINCSIIAGSDYRVQSGTWALVLTN</sequence>
<feature type="domain" description="Fibronectin type-III" evidence="1">
    <location>
        <begin position="770"/>
        <end position="859"/>
    </location>
</feature>
<dbReference type="Ensembl" id="ENSOKIT00005063970.1">
    <property type="protein sequence ID" value="ENSOKIP00005060181.1"/>
    <property type="gene ID" value="ENSOKIG00005025756.1"/>
</dbReference>
<reference evidence="2" key="2">
    <citation type="submission" date="2025-09" db="UniProtKB">
        <authorList>
            <consortium name="Ensembl"/>
        </authorList>
    </citation>
    <scope>IDENTIFICATION</scope>
</reference>
<feature type="domain" description="Fibronectin type-III" evidence="1">
    <location>
        <begin position="161"/>
        <end position="247"/>
    </location>
</feature>
<feature type="domain" description="Fibronectin type-III" evidence="1">
    <location>
        <begin position="596"/>
        <end position="682"/>
    </location>
</feature>
<dbReference type="InterPro" id="IPR003961">
    <property type="entry name" value="FN3_dom"/>
</dbReference>
<dbReference type="AlphaFoldDB" id="A0A8C7HMR5"/>
<feature type="domain" description="Fibronectin type-III" evidence="1">
    <location>
        <begin position="335"/>
        <end position="421"/>
    </location>
</feature>
<dbReference type="PANTHER" id="PTHR47135:SF3">
    <property type="entry name" value="FIBRONECTIN TYPE-III DOMAIN-CONTAINING PROTEIN"/>
    <property type="match status" value="1"/>
</dbReference>
<gene>
    <name evidence="2" type="primary">LOC116358645</name>
</gene>
<feature type="domain" description="Fibronectin type-III" evidence="1">
    <location>
        <begin position="509"/>
        <end position="595"/>
    </location>
</feature>
<dbReference type="SUPFAM" id="SSF49265">
    <property type="entry name" value="Fibronectin type III"/>
    <property type="match status" value="7"/>
</dbReference>
<feature type="domain" description="Fibronectin type-III" evidence="1">
    <location>
        <begin position="422"/>
        <end position="508"/>
    </location>
</feature>
<dbReference type="InterPro" id="IPR013783">
    <property type="entry name" value="Ig-like_fold"/>
</dbReference>
<protein>
    <recommendedName>
        <fullName evidence="1">Fibronectin type-III domain-containing protein</fullName>
    </recommendedName>
</protein>
<dbReference type="PROSITE" id="PS50853">
    <property type="entry name" value="FN3"/>
    <property type="match status" value="8"/>
</dbReference>
<organism evidence="2 3">
    <name type="scientific">Oncorhynchus kisutch</name>
    <name type="common">Coho salmon</name>
    <name type="synonym">Salmo kisutch</name>
    <dbReference type="NCBI Taxonomy" id="8019"/>
    <lineage>
        <taxon>Eukaryota</taxon>
        <taxon>Metazoa</taxon>
        <taxon>Chordata</taxon>
        <taxon>Craniata</taxon>
        <taxon>Vertebrata</taxon>
        <taxon>Euteleostomi</taxon>
        <taxon>Actinopterygii</taxon>
        <taxon>Neopterygii</taxon>
        <taxon>Teleostei</taxon>
        <taxon>Protacanthopterygii</taxon>
        <taxon>Salmoniformes</taxon>
        <taxon>Salmonidae</taxon>
        <taxon>Salmoninae</taxon>
        <taxon>Oncorhynchus</taxon>
    </lineage>
</organism>
<dbReference type="Gene3D" id="2.60.40.10">
    <property type="entry name" value="Immunoglobulins"/>
    <property type="match status" value="9"/>
</dbReference>
<keyword evidence="3" id="KW-1185">Reference proteome</keyword>
<reference evidence="2" key="1">
    <citation type="submission" date="2025-08" db="UniProtKB">
        <authorList>
            <consortium name="Ensembl"/>
        </authorList>
    </citation>
    <scope>IDENTIFICATION</scope>
</reference>
<dbReference type="CDD" id="cd00063">
    <property type="entry name" value="FN3"/>
    <property type="match status" value="2"/>
</dbReference>
<proteinExistence type="predicted"/>
<dbReference type="Proteomes" id="UP000694557">
    <property type="component" value="Unassembled WGS sequence"/>
</dbReference>
<dbReference type="PANTHER" id="PTHR47135">
    <property type="entry name" value="FIBRONECTIN TYPE III DOMAIN-CONTAINING PROTEIN 7"/>
    <property type="match status" value="1"/>
</dbReference>
<feature type="domain" description="Fibronectin type-III" evidence="1">
    <location>
        <begin position="74"/>
        <end position="160"/>
    </location>
</feature>
<evidence type="ECO:0000259" key="1">
    <source>
        <dbReference type="PROSITE" id="PS50853"/>
    </source>
</evidence>
<evidence type="ECO:0000313" key="2">
    <source>
        <dbReference type="Ensembl" id="ENSOKIP00005060181.1"/>
    </source>
</evidence>